<dbReference type="PANTHER" id="PTHR10334">
    <property type="entry name" value="CYSTEINE-RICH SECRETORY PROTEIN-RELATED"/>
    <property type="match status" value="1"/>
</dbReference>
<dbReference type="Gene3D" id="1.10.10.740">
    <property type="entry name" value="Crisp domain"/>
    <property type="match status" value="1"/>
</dbReference>
<protein>
    <submittedName>
        <fullName evidence="4 5">Serotriflin-like</fullName>
    </submittedName>
</protein>
<dbReference type="InterPro" id="IPR014044">
    <property type="entry name" value="CAP_dom"/>
</dbReference>
<dbReference type="InterPro" id="IPR001283">
    <property type="entry name" value="CRISP-related"/>
</dbReference>
<dbReference type="PROSITE" id="PS01009">
    <property type="entry name" value="CRISP_1"/>
    <property type="match status" value="1"/>
</dbReference>
<dbReference type="SUPFAM" id="SSF55797">
    <property type="entry name" value="PR-1-like"/>
    <property type="match status" value="1"/>
</dbReference>
<dbReference type="Proteomes" id="UP000504606">
    <property type="component" value="Unplaced"/>
</dbReference>
<organism evidence="3 4">
    <name type="scientific">Frankliniella occidentalis</name>
    <name type="common">Western flower thrips</name>
    <name type="synonym">Euthrips occidentalis</name>
    <dbReference type="NCBI Taxonomy" id="133901"/>
    <lineage>
        <taxon>Eukaryota</taxon>
        <taxon>Metazoa</taxon>
        <taxon>Ecdysozoa</taxon>
        <taxon>Arthropoda</taxon>
        <taxon>Hexapoda</taxon>
        <taxon>Insecta</taxon>
        <taxon>Pterygota</taxon>
        <taxon>Neoptera</taxon>
        <taxon>Paraneoptera</taxon>
        <taxon>Thysanoptera</taxon>
        <taxon>Terebrantia</taxon>
        <taxon>Thripoidea</taxon>
        <taxon>Thripidae</taxon>
        <taxon>Frankliniella</taxon>
    </lineage>
</organism>
<dbReference type="InterPro" id="IPR018244">
    <property type="entry name" value="Allrgn_V5/Tpx1_CS"/>
</dbReference>
<evidence type="ECO:0000313" key="5">
    <source>
        <dbReference type="RefSeq" id="XP_052125607.1"/>
    </source>
</evidence>
<dbReference type="Pfam" id="PF00188">
    <property type="entry name" value="CAP"/>
    <property type="match status" value="1"/>
</dbReference>
<sequence length="274" mass="31202">MVGAGAGVRPWVLVLAALMAALAVSSTAWHSDRKPRLYGDRISKQHLTPIHKHVQEKIVLYHNFFRANVEPSAKDMLLMKWHGESARAAQRWAEDCRFLQHDNITGRWIDKFGSCGQNIFVSTHQVPWFFAVETWNLEKRNFTYGAATNNLTLVGHYTQLVWSSSHAVGCGFHKCPRGGNRGKPYYAYVCNYCPMGNHMHRLGRPYESGDRCGACPKRCHKGLCTNACPAADLWANCKELYASWPHWLCRTGTPQGRQRLEHCRATCRCRNRIT</sequence>
<dbReference type="PRINTS" id="PR00837">
    <property type="entry name" value="V5TPXLIKE"/>
</dbReference>
<dbReference type="Pfam" id="PF08562">
    <property type="entry name" value="Crisp"/>
    <property type="match status" value="1"/>
</dbReference>
<dbReference type="SMART" id="SM00198">
    <property type="entry name" value="SCP"/>
    <property type="match status" value="1"/>
</dbReference>
<dbReference type="AlphaFoldDB" id="A0A6J1T707"/>
<gene>
    <name evidence="4 5 6" type="primary">LOC113212849</name>
</gene>
<accession>A0A6J1T707</accession>
<dbReference type="GO" id="GO:0005576">
    <property type="term" value="C:extracellular region"/>
    <property type="evidence" value="ECO:0007669"/>
    <property type="project" value="UniProtKB-SubCell"/>
</dbReference>
<dbReference type="RefSeq" id="XP_026287465.1">
    <property type="nucleotide sequence ID" value="XM_026431680.2"/>
</dbReference>
<name>A0A6J1T707_FRAOC</name>
<evidence type="ECO:0000313" key="6">
    <source>
        <dbReference type="RefSeq" id="XP_052125611.1"/>
    </source>
</evidence>
<feature type="signal peptide" evidence="1">
    <location>
        <begin position="1"/>
        <end position="28"/>
    </location>
</feature>
<proteinExistence type="predicted"/>
<keyword evidence="3" id="KW-1185">Reference proteome</keyword>
<dbReference type="OrthoDB" id="337038at2759"/>
<feature type="chain" id="PRO_5044639522" evidence="1">
    <location>
        <begin position="29"/>
        <end position="274"/>
    </location>
</feature>
<dbReference type="RefSeq" id="XP_052125607.1">
    <property type="nucleotide sequence ID" value="XM_052269647.1"/>
</dbReference>
<evidence type="ECO:0000313" key="4">
    <source>
        <dbReference type="RefSeq" id="XP_026287465.1"/>
    </source>
</evidence>
<feature type="domain" description="SCP" evidence="2">
    <location>
        <begin position="53"/>
        <end position="200"/>
    </location>
</feature>
<dbReference type="KEGG" id="foc:113212849"/>
<dbReference type="InterPro" id="IPR013871">
    <property type="entry name" value="Cysteine_rich_secretory"/>
</dbReference>
<evidence type="ECO:0000313" key="3">
    <source>
        <dbReference type="Proteomes" id="UP000504606"/>
    </source>
</evidence>
<reference evidence="4 5" key="1">
    <citation type="submission" date="2025-04" db="UniProtKB">
        <authorList>
            <consortium name="RefSeq"/>
        </authorList>
    </citation>
    <scope>IDENTIFICATION</scope>
    <source>
        <tissue evidence="4 5">Whole organism</tissue>
    </source>
</reference>
<dbReference type="GeneID" id="113212849"/>
<dbReference type="InterPro" id="IPR035940">
    <property type="entry name" value="CAP_sf"/>
</dbReference>
<dbReference type="InterPro" id="IPR042076">
    <property type="entry name" value="Crisp-like_dom"/>
</dbReference>
<evidence type="ECO:0000259" key="2">
    <source>
        <dbReference type="SMART" id="SM00198"/>
    </source>
</evidence>
<evidence type="ECO:0000256" key="1">
    <source>
        <dbReference type="SAM" id="SignalP"/>
    </source>
</evidence>
<dbReference type="RefSeq" id="XP_052125611.1">
    <property type="nucleotide sequence ID" value="XM_052269651.1"/>
</dbReference>
<dbReference type="Gene3D" id="3.40.33.10">
    <property type="entry name" value="CAP"/>
    <property type="match status" value="1"/>
</dbReference>
<dbReference type="SUPFAM" id="SSF57546">
    <property type="entry name" value="Crisp domain-like"/>
    <property type="match status" value="1"/>
</dbReference>
<keyword evidence="1" id="KW-0732">Signal</keyword>